<dbReference type="OMA" id="FIAKWAT"/>
<dbReference type="EMBL" id="WIQZ01000085">
    <property type="protein sequence ID" value="KAF3126267.1"/>
    <property type="molecule type" value="Genomic_DNA"/>
</dbReference>
<evidence type="ECO:0000313" key="7">
    <source>
        <dbReference type="Proteomes" id="UP000480548"/>
    </source>
</evidence>
<evidence type="ECO:0000256" key="1">
    <source>
        <dbReference type="SAM" id="SignalP"/>
    </source>
</evidence>
<feature type="signal peptide" evidence="1">
    <location>
        <begin position="1"/>
        <end position="18"/>
    </location>
</feature>
<proteinExistence type="predicted"/>
<evidence type="ECO:0000313" key="4">
    <source>
        <dbReference type="EMBL" id="KAF3287482.1"/>
    </source>
</evidence>
<name>A0A7C8JG25_ORBOL</name>
<evidence type="ECO:0000313" key="5">
    <source>
        <dbReference type="Proteomes" id="UP000474640"/>
    </source>
</evidence>
<sequence length="188" mass="20364">MLLSYVTTILAAAAVAFATPFLGAPTKVKRQLLPTPILYGPFRLKFIARWSTYRDKYAYVQNLDAVRPAPRSTGSVFNFENSTGRLWLGNNFLNPIVAGLRPNLTSNLAPLAFGPLGRPNCEVTGGVAYETAFSFNSARRLTLGGTALWHGCTTNSSLGLGPGANYQWGSGPQTTEDCQDIQLEYEPA</sequence>
<evidence type="ECO:0000313" key="3">
    <source>
        <dbReference type="EMBL" id="KAF3126267.1"/>
    </source>
</evidence>
<dbReference type="EMBL" id="JAABOJ010000004">
    <property type="protein sequence ID" value="KAF3287482.1"/>
    <property type="molecule type" value="Genomic_DNA"/>
</dbReference>
<evidence type="ECO:0000313" key="6">
    <source>
        <dbReference type="Proteomes" id="UP000475325"/>
    </source>
</evidence>
<dbReference type="Proteomes" id="UP000475325">
    <property type="component" value="Unassembled WGS sequence"/>
</dbReference>
<dbReference type="OrthoDB" id="5276363at2759"/>
<gene>
    <name evidence="2" type="ORF">TWF102_005738</name>
    <name evidence="3" type="ORF">TWF703_010525</name>
    <name evidence="4" type="ORF">TWF970_007203</name>
</gene>
<dbReference type="Proteomes" id="UP000474640">
    <property type="component" value="Unassembled WGS sequence"/>
</dbReference>
<organism evidence="2 6">
    <name type="scientific">Orbilia oligospora</name>
    <name type="common">Nematode-trapping fungus</name>
    <name type="synonym">Arthrobotrys oligospora</name>
    <dbReference type="NCBI Taxonomy" id="2813651"/>
    <lineage>
        <taxon>Eukaryota</taxon>
        <taxon>Fungi</taxon>
        <taxon>Dikarya</taxon>
        <taxon>Ascomycota</taxon>
        <taxon>Pezizomycotina</taxon>
        <taxon>Orbiliomycetes</taxon>
        <taxon>Orbiliales</taxon>
        <taxon>Orbiliaceae</taxon>
        <taxon>Orbilia</taxon>
    </lineage>
</organism>
<feature type="chain" id="PRO_5033585516" evidence="1">
    <location>
        <begin position="19"/>
        <end position="188"/>
    </location>
</feature>
<dbReference type="EMBL" id="WIQW01000003">
    <property type="protein sequence ID" value="KAF3111985.1"/>
    <property type="molecule type" value="Genomic_DNA"/>
</dbReference>
<evidence type="ECO:0000313" key="2">
    <source>
        <dbReference type="EMBL" id="KAF3111985.1"/>
    </source>
</evidence>
<accession>A0A7C8JG25</accession>
<keyword evidence="1" id="KW-0732">Signal</keyword>
<reference evidence="6 7" key="1">
    <citation type="submission" date="2019-06" db="EMBL/GenBank/DDBJ databases">
        <authorList>
            <person name="Palmer J.M."/>
        </authorList>
    </citation>
    <scope>NUCLEOTIDE SEQUENCE [LARGE SCALE GENOMIC DNA]</scope>
    <source>
        <strain evidence="2 6">TWF102</strain>
        <strain evidence="3 7">TWF703</strain>
        <strain evidence="4 5">TWF970</strain>
    </source>
</reference>
<dbReference type="AlphaFoldDB" id="A0A7C8JG25"/>
<comment type="caution">
    <text evidence="2">The sequence shown here is derived from an EMBL/GenBank/DDBJ whole genome shotgun (WGS) entry which is preliminary data.</text>
</comment>
<protein>
    <submittedName>
        <fullName evidence="2">Uncharacterized protein</fullName>
    </submittedName>
</protein>
<dbReference type="Proteomes" id="UP000480548">
    <property type="component" value="Unassembled WGS sequence"/>
</dbReference>